<dbReference type="InterPro" id="IPR017972">
    <property type="entry name" value="Cyt_P450_CS"/>
</dbReference>
<dbReference type="PROSITE" id="PS00086">
    <property type="entry name" value="CYTOCHROME_P450"/>
    <property type="match status" value="1"/>
</dbReference>
<name>A0AA42B120_PAPNU</name>
<evidence type="ECO:0000313" key="4">
    <source>
        <dbReference type="EMBL" id="MCL7046426.1"/>
    </source>
</evidence>
<dbReference type="InterPro" id="IPR001128">
    <property type="entry name" value="Cyt_P450"/>
</dbReference>
<dbReference type="GO" id="GO:0020037">
    <property type="term" value="F:heme binding"/>
    <property type="evidence" value="ECO:0007669"/>
    <property type="project" value="InterPro"/>
</dbReference>
<dbReference type="EMBL" id="JAJJMA010281172">
    <property type="protein sequence ID" value="MCL7046426.1"/>
    <property type="molecule type" value="Genomic_DNA"/>
</dbReference>
<dbReference type="Gene3D" id="1.10.630.10">
    <property type="entry name" value="Cytochrome P450"/>
    <property type="match status" value="1"/>
</dbReference>
<dbReference type="PRINTS" id="PR00463">
    <property type="entry name" value="EP450I"/>
</dbReference>
<keyword evidence="3" id="KW-0560">Oxidoreductase</keyword>
<feature type="binding site" description="axial binding residue" evidence="2">
    <location>
        <position position="127"/>
    </location>
    <ligand>
        <name>heme</name>
        <dbReference type="ChEBI" id="CHEBI:30413"/>
    </ligand>
    <ligandPart>
        <name>Fe</name>
        <dbReference type="ChEBI" id="CHEBI:18248"/>
    </ligandPart>
</feature>
<proteinExistence type="inferred from homology"/>
<keyword evidence="2 3" id="KW-0479">Metal-binding</keyword>
<dbReference type="PRINTS" id="PR00385">
    <property type="entry name" value="P450"/>
</dbReference>
<dbReference type="Pfam" id="PF00067">
    <property type="entry name" value="p450"/>
    <property type="match status" value="1"/>
</dbReference>
<keyword evidence="5" id="KW-1185">Reference proteome</keyword>
<protein>
    <recommendedName>
        <fullName evidence="6">Cytochrome P450</fullName>
    </recommendedName>
</protein>
<dbReference type="GO" id="GO:0004497">
    <property type="term" value="F:monooxygenase activity"/>
    <property type="evidence" value="ECO:0007669"/>
    <property type="project" value="UniProtKB-KW"/>
</dbReference>
<reference evidence="4" key="1">
    <citation type="submission" date="2022-03" db="EMBL/GenBank/DDBJ databases">
        <title>A functionally conserved STORR gene fusion in Papaver species that diverged 16.8 million years ago.</title>
        <authorList>
            <person name="Catania T."/>
        </authorList>
    </citation>
    <scope>NUCLEOTIDE SEQUENCE</scope>
    <source>
        <strain evidence="4">S-191538</strain>
    </source>
</reference>
<evidence type="ECO:0000256" key="2">
    <source>
        <dbReference type="PIRSR" id="PIRSR602401-1"/>
    </source>
</evidence>
<comment type="similarity">
    <text evidence="1 3">Belongs to the cytochrome P450 family.</text>
</comment>
<dbReference type="InterPro" id="IPR036396">
    <property type="entry name" value="Cyt_P450_sf"/>
</dbReference>
<dbReference type="SUPFAM" id="SSF48264">
    <property type="entry name" value="Cytochrome P450"/>
    <property type="match status" value="1"/>
</dbReference>
<evidence type="ECO:0000256" key="1">
    <source>
        <dbReference type="ARBA" id="ARBA00010617"/>
    </source>
</evidence>
<keyword evidence="2 3" id="KW-0349">Heme</keyword>
<gene>
    <name evidence="4" type="ORF">MKW94_006596</name>
</gene>
<keyword evidence="3" id="KW-0503">Monooxygenase</keyword>
<dbReference type="AlphaFoldDB" id="A0AA42B120"/>
<keyword evidence="2 3" id="KW-0408">Iron</keyword>
<evidence type="ECO:0000256" key="3">
    <source>
        <dbReference type="RuleBase" id="RU000461"/>
    </source>
</evidence>
<dbReference type="GO" id="GO:0005506">
    <property type="term" value="F:iron ion binding"/>
    <property type="evidence" value="ECO:0007669"/>
    <property type="project" value="InterPro"/>
</dbReference>
<dbReference type="PANTHER" id="PTHR47950:SF44">
    <property type="entry name" value="CYTOCHROME P450, FAMILY 76, SUBFAMILY C, POLYPEPTIDE 5-RELATED"/>
    <property type="match status" value="1"/>
</dbReference>
<accession>A0AA42B120</accession>
<dbReference type="InterPro" id="IPR002401">
    <property type="entry name" value="Cyt_P450_E_grp-I"/>
</dbReference>
<dbReference type="GO" id="GO:0033075">
    <property type="term" value="P:isoquinoline alkaloid biosynthetic process"/>
    <property type="evidence" value="ECO:0007669"/>
    <property type="project" value="UniProtKB-ARBA"/>
</dbReference>
<organism evidence="4 5">
    <name type="scientific">Papaver nudicaule</name>
    <name type="common">Iceland poppy</name>
    <dbReference type="NCBI Taxonomy" id="74823"/>
    <lineage>
        <taxon>Eukaryota</taxon>
        <taxon>Viridiplantae</taxon>
        <taxon>Streptophyta</taxon>
        <taxon>Embryophyta</taxon>
        <taxon>Tracheophyta</taxon>
        <taxon>Spermatophyta</taxon>
        <taxon>Magnoliopsida</taxon>
        <taxon>Ranunculales</taxon>
        <taxon>Papaveraceae</taxon>
        <taxon>Papaveroideae</taxon>
        <taxon>Papaver</taxon>
    </lineage>
</organism>
<evidence type="ECO:0008006" key="6">
    <source>
        <dbReference type="Google" id="ProtNLM"/>
    </source>
</evidence>
<dbReference type="FunFam" id="1.10.630.10:FF:000138">
    <property type="entry name" value="Os10g0167200 protein"/>
    <property type="match status" value="1"/>
</dbReference>
<comment type="cofactor">
    <cofactor evidence="2">
        <name>heme</name>
        <dbReference type="ChEBI" id="CHEBI:30413"/>
    </cofactor>
</comment>
<evidence type="ECO:0000313" key="5">
    <source>
        <dbReference type="Proteomes" id="UP001177140"/>
    </source>
</evidence>
<sequence>MAELLRDPSKMAKVQQEISSTIGRDCPLEEANIVRLPYLQAIVKETLRLHPPAPLLVPHKAVTDVKIDDFVVPKDAQVLVNAWAIGRDPTIWTDPNSFSPERFLNSEIDYKGQDFELIPFGSGRRSCPGLPLAHRMVHLIVGLLLQSFDWKLENGMKSEDLDMEEELGFTLTKATGVRAVPTNRLQF</sequence>
<comment type="caution">
    <text evidence="4">The sequence shown here is derived from an EMBL/GenBank/DDBJ whole genome shotgun (WGS) entry which is preliminary data.</text>
</comment>
<dbReference type="GO" id="GO:0016705">
    <property type="term" value="F:oxidoreductase activity, acting on paired donors, with incorporation or reduction of molecular oxygen"/>
    <property type="evidence" value="ECO:0007669"/>
    <property type="project" value="InterPro"/>
</dbReference>
<dbReference type="Proteomes" id="UP001177140">
    <property type="component" value="Unassembled WGS sequence"/>
</dbReference>
<dbReference type="PANTHER" id="PTHR47950">
    <property type="entry name" value="CYTOCHROME P450, FAMILY 76, SUBFAMILY C, POLYPEPTIDE 5-RELATED"/>
    <property type="match status" value="1"/>
</dbReference>